<sequence>MALKVRKNPATPPVDIDRRRRGKGAVVAEECPLNRSIALLGGAWAPHVIYFLSARSRRFGELRIDIPNVSARVLSQRLRELEARGVIARTLTPTTPPSAEYTLTDLGRELIPIVQAIADVGRRLATRPVAQRRGRGGVRTGAPLAG</sequence>
<dbReference type="InterPro" id="IPR002577">
    <property type="entry name" value="HTH_HxlR"/>
</dbReference>
<keyword evidence="3" id="KW-0804">Transcription</keyword>
<evidence type="ECO:0000259" key="4">
    <source>
        <dbReference type="PROSITE" id="PS51118"/>
    </source>
</evidence>
<keyword evidence="1" id="KW-0805">Transcription regulation</keyword>
<evidence type="ECO:0000313" key="5">
    <source>
        <dbReference type="EMBL" id="QSQ12726.1"/>
    </source>
</evidence>
<dbReference type="PROSITE" id="PS51118">
    <property type="entry name" value="HTH_HXLR"/>
    <property type="match status" value="1"/>
</dbReference>
<dbReference type="Proteomes" id="UP000663090">
    <property type="component" value="Chromosome"/>
</dbReference>
<dbReference type="RefSeq" id="WP_206714441.1">
    <property type="nucleotide sequence ID" value="NZ_CP071091.1"/>
</dbReference>
<dbReference type="PANTHER" id="PTHR33204">
    <property type="entry name" value="TRANSCRIPTIONAL REGULATOR, MARR FAMILY"/>
    <property type="match status" value="1"/>
</dbReference>
<protein>
    <submittedName>
        <fullName evidence="5">Helix-turn-helix transcriptional regulator</fullName>
    </submittedName>
</protein>
<evidence type="ECO:0000313" key="6">
    <source>
        <dbReference type="Proteomes" id="UP000663090"/>
    </source>
</evidence>
<evidence type="ECO:0000256" key="3">
    <source>
        <dbReference type="ARBA" id="ARBA00023163"/>
    </source>
</evidence>
<dbReference type="Pfam" id="PF01638">
    <property type="entry name" value="HxlR"/>
    <property type="match status" value="1"/>
</dbReference>
<name>A0ABX7N2J4_9BACT</name>
<reference evidence="5 6" key="1">
    <citation type="submission" date="2021-02" db="EMBL/GenBank/DDBJ databases">
        <title>De Novo genome assembly of isolated myxobacteria.</title>
        <authorList>
            <person name="Stevens D.C."/>
        </authorList>
    </citation>
    <scope>NUCLEOTIDE SEQUENCE [LARGE SCALE GENOMIC DNA]</scope>
    <source>
        <strain evidence="5 6">SCHIC003</strain>
    </source>
</reference>
<dbReference type="Gene3D" id="1.10.10.10">
    <property type="entry name" value="Winged helix-like DNA-binding domain superfamily/Winged helix DNA-binding domain"/>
    <property type="match status" value="1"/>
</dbReference>
<gene>
    <name evidence="5" type="ORF">JY572_30905</name>
</gene>
<dbReference type="InterPro" id="IPR036388">
    <property type="entry name" value="WH-like_DNA-bd_sf"/>
</dbReference>
<organism evidence="5 6">
    <name type="scientific">Myxococcus landrumensis</name>
    <dbReference type="NCBI Taxonomy" id="2813577"/>
    <lineage>
        <taxon>Bacteria</taxon>
        <taxon>Pseudomonadati</taxon>
        <taxon>Myxococcota</taxon>
        <taxon>Myxococcia</taxon>
        <taxon>Myxococcales</taxon>
        <taxon>Cystobacterineae</taxon>
        <taxon>Myxococcaceae</taxon>
        <taxon>Myxococcus</taxon>
    </lineage>
</organism>
<dbReference type="InterPro" id="IPR036390">
    <property type="entry name" value="WH_DNA-bd_sf"/>
</dbReference>
<evidence type="ECO:0000256" key="1">
    <source>
        <dbReference type="ARBA" id="ARBA00023015"/>
    </source>
</evidence>
<dbReference type="EMBL" id="CP071091">
    <property type="protein sequence ID" value="QSQ12726.1"/>
    <property type="molecule type" value="Genomic_DNA"/>
</dbReference>
<dbReference type="SUPFAM" id="SSF46785">
    <property type="entry name" value="Winged helix' DNA-binding domain"/>
    <property type="match status" value="1"/>
</dbReference>
<keyword evidence="2" id="KW-0238">DNA-binding</keyword>
<keyword evidence="6" id="KW-1185">Reference proteome</keyword>
<feature type="domain" description="HTH hxlR-type" evidence="4">
    <location>
        <begin position="31"/>
        <end position="129"/>
    </location>
</feature>
<accession>A0ABX7N2J4</accession>
<proteinExistence type="predicted"/>
<evidence type="ECO:0000256" key="2">
    <source>
        <dbReference type="ARBA" id="ARBA00023125"/>
    </source>
</evidence>